<protein>
    <recommendedName>
        <fullName evidence="1">non-specific serine/threonine protein kinase</fullName>
        <ecNumber evidence="1">2.7.11.1</ecNumber>
    </recommendedName>
</protein>
<evidence type="ECO:0000256" key="1">
    <source>
        <dbReference type="ARBA" id="ARBA00012513"/>
    </source>
</evidence>
<dbReference type="InterPro" id="IPR008271">
    <property type="entry name" value="Ser/Thr_kinase_AS"/>
</dbReference>
<accession>A0AAV2TNH9</accession>
<dbReference type="InterPro" id="IPR000719">
    <property type="entry name" value="Prot_kinase_dom"/>
</dbReference>
<feature type="coiled-coil region" evidence="11">
    <location>
        <begin position="580"/>
        <end position="650"/>
    </location>
</feature>
<dbReference type="PANTHER" id="PTHR22988">
    <property type="entry name" value="MYOTONIC DYSTROPHY S/T KINASE-RELATED"/>
    <property type="match status" value="1"/>
</dbReference>
<feature type="coiled-coil region" evidence="11">
    <location>
        <begin position="935"/>
        <end position="980"/>
    </location>
</feature>
<dbReference type="FunFam" id="1.10.510.10:FF:000024">
    <property type="entry name" value="Probable serine/threonine-protein kinase cot-1"/>
    <property type="match status" value="1"/>
</dbReference>
<evidence type="ECO:0000256" key="3">
    <source>
        <dbReference type="ARBA" id="ARBA00022553"/>
    </source>
</evidence>
<evidence type="ECO:0000313" key="16">
    <source>
        <dbReference type="Proteomes" id="UP001497525"/>
    </source>
</evidence>
<comment type="catalytic activity">
    <reaction evidence="9">
        <text>L-seryl-[protein] + ATP = O-phospho-L-seryl-[protein] + ADP + H(+)</text>
        <dbReference type="Rhea" id="RHEA:17989"/>
        <dbReference type="Rhea" id="RHEA-COMP:9863"/>
        <dbReference type="Rhea" id="RHEA-COMP:11604"/>
        <dbReference type="ChEBI" id="CHEBI:15378"/>
        <dbReference type="ChEBI" id="CHEBI:29999"/>
        <dbReference type="ChEBI" id="CHEBI:30616"/>
        <dbReference type="ChEBI" id="CHEBI:83421"/>
        <dbReference type="ChEBI" id="CHEBI:456216"/>
        <dbReference type="EC" id="2.7.11.1"/>
    </reaction>
</comment>
<dbReference type="EMBL" id="CAXLJL010000534">
    <property type="protein sequence ID" value="CAL5138830.1"/>
    <property type="molecule type" value="Genomic_DNA"/>
</dbReference>
<dbReference type="PROSITE" id="PS50011">
    <property type="entry name" value="PROTEIN_KINASE_DOM"/>
    <property type="match status" value="1"/>
</dbReference>
<keyword evidence="4" id="KW-0808">Transferase</keyword>
<feature type="region of interest" description="Disordered" evidence="12">
    <location>
        <begin position="1272"/>
        <end position="1291"/>
    </location>
</feature>
<dbReference type="InterPro" id="IPR017441">
    <property type="entry name" value="Protein_kinase_ATP_BS"/>
</dbReference>
<feature type="region of interest" description="Disordered" evidence="12">
    <location>
        <begin position="1550"/>
        <end position="1589"/>
    </location>
</feature>
<feature type="compositionally biased region" description="Polar residues" evidence="12">
    <location>
        <begin position="426"/>
        <end position="442"/>
    </location>
</feature>
<evidence type="ECO:0000256" key="9">
    <source>
        <dbReference type="ARBA" id="ARBA00048679"/>
    </source>
</evidence>
<dbReference type="GO" id="GO:0005524">
    <property type="term" value="F:ATP binding"/>
    <property type="evidence" value="ECO:0007669"/>
    <property type="project" value="UniProtKB-UniRule"/>
</dbReference>
<feature type="coiled-coil region" evidence="11">
    <location>
        <begin position="772"/>
        <end position="876"/>
    </location>
</feature>
<feature type="region of interest" description="Disordered" evidence="12">
    <location>
        <begin position="1019"/>
        <end position="1069"/>
    </location>
</feature>
<evidence type="ECO:0000259" key="14">
    <source>
        <dbReference type="PROSITE" id="PS51285"/>
    </source>
</evidence>
<feature type="compositionally biased region" description="Polar residues" evidence="12">
    <location>
        <begin position="537"/>
        <end position="548"/>
    </location>
</feature>
<evidence type="ECO:0000256" key="2">
    <source>
        <dbReference type="ARBA" id="ARBA00022527"/>
    </source>
</evidence>
<dbReference type="InterPro" id="IPR000961">
    <property type="entry name" value="AGC-kinase_C"/>
</dbReference>
<keyword evidence="2" id="KW-0723">Serine/threonine-protein kinase</keyword>
<evidence type="ECO:0000256" key="6">
    <source>
        <dbReference type="ARBA" id="ARBA00022777"/>
    </source>
</evidence>
<dbReference type="GO" id="GO:0005856">
    <property type="term" value="C:cytoskeleton"/>
    <property type="evidence" value="ECO:0007669"/>
    <property type="project" value="TreeGrafter"/>
</dbReference>
<dbReference type="PROSITE" id="PS00108">
    <property type="entry name" value="PROTEIN_KINASE_ST"/>
    <property type="match status" value="1"/>
</dbReference>
<evidence type="ECO:0000256" key="10">
    <source>
        <dbReference type="PROSITE-ProRule" id="PRU10141"/>
    </source>
</evidence>
<dbReference type="InterPro" id="IPR050839">
    <property type="entry name" value="Rho-assoc_Ser/Thr_Kinase"/>
</dbReference>
<dbReference type="Gene3D" id="2.30.29.30">
    <property type="entry name" value="Pleckstrin-homology domain (PH domain)/Phosphotyrosine-binding domain (PTB)"/>
    <property type="match status" value="1"/>
</dbReference>
<feature type="binding site" evidence="10">
    <location>
        <position position="113"/>
    </location>
    <ligand>
        <name>ATP</name>
        <dbReference type="ChEBI" id="CHEBI:30616"/>
    </ligand>
</feature>
<feature type="region of interest" description="Disordered" evidence="12">
    <location>
        <begin position="403"/>
        <end position="447"/>
    </location>
</feature>
<evidence type="ECO:0000259" key="13">
    <source>
        <dbReference type="PROSITE" id="PS50011"/>
    </source>
</evidence>
<proteinExistence type="predicted"/>
<sequence>MTDALPKELTCDDLKERLVALEKLLADPQSECYVERLLDVVIAAVNDSSVVSQCKENRPVYSFFKRFANVAATLQSHRRQPQDFSLIASLGHGAFGRVQLVREISTGRVCAMKVLKKSRMLNQHTDYWVEREIMARGESPWIVQLYYAFQDITSLYMVMEYVPGGNLVGWMEEVEVISEAACRFYAAETVLALADLHAMGFIHRDLKPDNLLLDAGGHLKLADFGTAVRVDPETHLIHCDAAVGTPDYLSPEVLLSQGAGGGSYGFEVDWWALGVLVYEMLYGDTPFYSETLVNTYAKIMSHAQNLHFPEAVHVSDSALDFMKQLLRDRETRLGSGTGGSQAVCNHPWFSPQWAESQQELGSLDAVDISLADWNWSNIRACRPPFQPHLNGETDTAYFPLEVDEETNRDSSPNNKPTSPDDDGNTHGCTEQHQEQSTLMNESESNRRLLNPTDSAEVDAFLSKFPSIQLAFAGFSFSSSHPNHLALLNGLHLAPRGLGPSSRSVGISVPEECGSSPAKSAPDLLELTPVPPVPVAEQNGSLADSSKPTTEMNVVPQAAHLRVQAQLEDALALSEMQSNEIISLTAKLDKALVQRRELEAKLHTKEAAARTASEEAQQRLELVRAEAEANLARLEAELVKWKSVAQSEQAARQSAEAAGSIAVATATAHLAKRAVEVAERVAGPGSRSNLSRMVSPTSSFIHSNEQIMSQSVEIVGTTVSDGELPAGSPPIDSQTVATNLLLSRVEEMAKRAHRAEAAARESTDALEAEQRFCRLYKDESEDKSDQIRDLTRELELLRDSLSMTQQSCQRSREEYESARRALAEEQQRSNRYREAARVAEEDAMAASQRATLAARESANLRNKLEEVNQAYENEKLKCSATVLKLFQVVSGENAEALESMRLANFQQNDETSSRLGSFYPAARNKLSNFRGLNVQLRQRDKENKRLLCEINRLNAELASAHREAQSRLLSAEGEIARLTEELRANATRGQENLDDSASYYRPNFSNSVHLRTRSGIFTLQRNKPGAPSLDSGIGSERNSTLHKSSVANPNCSPVSSSPELPPTHDSTNRQVSATERFLHAAQSSTPTHVSSDLPISPVKSSVSDITDFTFSGTLEYSSNQQIRRKKRSWERRIARLTPTHLLLWDCSAETGGFLSDQYTSGTDAFHRNSASSLNRISHISPPVLVLHLPLTALCHVRAVNSCDLIHERPEDLPRIFQVIYDLHCINNPVDADPTLLNYTPMQINSSTLPRKLSFGSSSVFSTHSANTGRRVVRTESASGSSIHAANPQSNRRSFLGSASHLDGLSTLTNNSNTTPGSSPVTTMCHSPVPNTLLVQGHKLQCIQFRKTATCDICRHPCSHFISPPPAVQCVNCQLKLHASHLEQQECSLPVCPRSVVICLFRCATEADKQQWIAHIAAAIKHVKSLASPTIQTSNSVSLSSTANPSHTQGNSDVNDEASSNTISTSSTTSNRALLSRSASMAVGASGTSIPVRCVPVSNQTVALSMTSPRSTSTEDDVFEKEDIGPCRLQTDATPSGDQQSQFLNHAIAAKRVADKPSESHLPGVMPQTLAPRSDSLSSETDDQARQENIA</sequence>
<dbReference type="GO" id="GO:0005737">
    <property type="term" value="C:cytoplasm"/>
    <property type="evidence" value="ECO:0007669"/>
    <property type="project" value="TreeGrafter"/>
</dbReference>
<dbReference type="SMART" id="SM00133">
    <property type="entry name" value="S_TK_X"/>
    <property type="match status" value="1"/>
</dbReference>
<keyword evidence="3" id="KW-0597">Phosphoprotein</keyword>
<dbReference type="CDD" id="cd20813">
    <property type="entry name" value="C1_ROCK"/>
    <property type="match status" value="1"/>
</dbReference>
<feature type="domain" description="Protein kinase" evidence="13">
    <location>
        <begin position="84"/>
        <end position="349"/>
    </location>
</feature>
<dbReference type="InterPro" id="IPR011009">
    <property type="entry name" value="Kinase-like_dom_sf"/>
</dbReference>
<feature type="compositionally biased region" description="Polar residues" evidence="12">
    <location>
        <begin position="1433"/>
        <end position="1451"/>
    </location>
</feature>
<dbReference type="GO" id="GO:0004674">
    <property type="term" value="F:protein serine/threonine kinase activity"/>
    <property type="evidence" value="ECO:0007669"/>
    <property type="project" value="UniProtKB-KW"/>
</dbReference>
<keyword evidence="5 10" id="KW-0547">Nucleotide-binding</keyword>
<dbReference type="PANTHER" id="PTHR22988:SF71">
    <property type="entry name" value="CITRON RHO-INTERACTING KINASE"/>
    <property type="match status" value="1"/>
</dbReference>
<name>A0AAV2TNH9_CALDB</name>
<evidence type="ECO:0000256" key="12">
    <source>
        <dbReference type="SAM" id="MobiDB-lite"/>
    </source>
</evidence>
<evidence type="ECO:0000256" key="11">
    <source>
        <dbReference type="SAM" id="Coils"/>
    </source>
</evidence>
<dbReference type="InterPro" id="IPR011993">
    <property type="entry name" value="PH-like_dom_sf"/>
</dbReference>
<keyword evidence="6" id="KW-0418">Kinase</keyword>
<dbReference type="Pfam" id="PF00069">
    <property type="entry name" value="Pkinase"/>
    <property type="match status" value="1"/>
</dbReference>
<feature type="domain" description="AGC-kinase C-terminal" evidence="14">
    <location>
        <begin position="371"/>
        <end position="486"/>
    </location>
</feature>
<dbReference type="SUPFAM" id="SSF56112">
    <property type="entry name" value="Protein kinase-like (PK-like)"/>
    <property type="match status" value="1"/>
</dbReference>
<feature type="compositionally biased region" description="Polar residues" evidence="12">
    <location>
        <begin position="1035"/>
        <end position="1069"/>
    </location>
</feature>
<feature type="region of interest" description="Disordered" evidence="12">
    <location>
        <begin position="1433"/>
        <end position="1469"/>
    </location>
</feature>
<evidence type="ECO:0000256" key="8">
    <source>
        <dbReference type="ARBA" id="ARBA00047899"/>
    </source>
</evidence>
<dbReference type="Gene3D" id="3.30.60.20">
    <property type="match status" value="1"/>
</dbReference>
<reference evidence="15" key="1">
    <citation type="submission" date="2024-06" db="EMBL/GenBank/DDBJ databases">
        <authorList>
            <person name="Liu X."/>
            <person name="Lenzi L."/>
            <person name="Haldenby T S."/>
            <person name="Uol C."/>
        </authorList>
    </citation>
    <scope>NUCLEOTIDE SEQUENCE</scope>
</reference>
<dbReference type="EC" id="2.7.11.1" evidence="1"/>
<evidence type="ECO:0000313" key="15">
    <source>
        <dbReference type="EMBL" id="CAL5138830.1"/>
    </source>
</evidence>
<feature type="region of interest" description="Disordered" evidence="12">
    <location>
        <begin position="508"/>
        <end position="548"/>
    </location>
</feature>
<keyword evidence="11" id="KW-0175">Coiled coil</keyword>
<dbReference type="Proteomes" id="UP001497525">
    <property type="component" value="Unassembled WGS sequence"/>
</dbReference>
<organism evidence="15 16">
    <name type="scientific">Calicophoron daubneyi</name>
    <name type="common">Rumen fluke</name>
    <name type="synonym">Paramphistomum daubneyi</name>
    <dbReference type="NCBI Taxonomy" id="300641"/>
    <lineage>
        <taxon>Eukaryota</taxon>
        <taxon>Metazoa</taxon>
        <taxon>Spiralia</taxon>
        <taxon>Lophotrochozoa</taxon>
        <taxon>Platyhelminthes</taxon>
        <taxon>Trematoda</taxon>
        <taxon>Digenea</taxon>
        <taxon>Plagiorchiida</taxon>
        <taxon>Pronocephalata</taxon>
        <taxon>Paramphistomoidea</taxon>
        <taxon>Paramphistomidae</taxon>
        <taxon>Calicophoron</taxon>
    </lineage>
</organism>
<comment type="caution">
    <text evidence="15">The sequence shown here is derived from an EMBL/GenBank/DDBJ whole genome shotgun (WGS) entry which is preliminary data.</text>
</comment>
<evidence type="ECO:0000256" key="7">
    <source>
        <dbReference type="ARBA" id="ARBA00022840"/>
    </source>
</evidence>
<dbReference type="PROSITE" id="PS00107">
    <property type="entry name" value="PROTEIN_KINASE_ATP"/>
    <property type="match status" value="1"/>
</dbReference>
<dbReference type="PROSITE" id="PS51285">
    <property type="entry name" value="AGC_KINASE_CTER"/>
    <property type="match status" value="1"/>
</dbReference>
<dbReference type="Gene3D" id="3.30.200.20">
    <property type="entry name" value="Phosphorylase Kinase, domain 1"/>
    <property type="match status" value="1"/>
</dbReference>
<gene>
    <name evidence="15" type="ORF">CDAUBV1_LOCUS13696</name>
</gene>
<keyword evidence="7 10" id="KW-0067">ATP-binding</keyword>
<evidence type="ECO:0000256" key="4">
    <source>
        <dbReference type="ARBA" id="ARBA00022679"/>
    </source>
</evidence>
<dbReference type="GO" id="GO:0031032">
    <property type="term" value="P:actomyosin structure organization"/>
    <property type="evidence" value="ECO:0007669"/>
    <property type="project" value="TreeGrafter"/>
</dbReference>
<feature type="compositionally biased region" description="Low complexity" evidence="12">
    <location>
        <begin position="1457"/>
        <end position="1469"/>
    </location>
</feature>
<dbReference type="Gene3D" id="1.10.510.10">
    <property type="entry name" value="Transferase(Phosphotransferase) domain 1"/>
    <property type="match status" value="1"/>
</dbReference>
<evidence type="ECO:0000256" key="5">
    <source>
        <dbReference type="ARBA" id="ARBA00022741"/>
    </source>
</evidence>
<feature type="compositionally biased region" description="Polar residues" evidence="12">
    <location>
        <begin position="1274"/>
        <end position="1291"/>
    </location>
</feature>
<dbReference type="SMART" id="SM00220">
    <property type="entry name" value="S_TKc"/>
    <property type="match status" value="1"/>
</dbReference>
<comment type="catalytic activity">
    <reaction evidence="8">
        <text>L-threonyl-[protein] + ATP = O-phospho-L-threonyl-[protein] + ADP + H(+)</text>
        <dbReference type="Rhea" id="RHEA:46608"/>
        <dbReference type="Rhea" id="RHEA-COMP:11060"/>
        <dbReference type="Rhea" id="RHEA-COMP:11605"/>
        <dbReference type="ChEBI" id="CHEBI:15378"/>
        <dbReference type="ChEBI" id="CHEBI:30013"/>
        <dbReference type="ChEBI" id="CHEBI:30616"/>
        <dbReference type="ChEBI" id="CHEBI:61977"/>
        <dbReference type="ChEBI" id="CHEBI:456216"/>
        <dbReference type="EC" id="2.7.11.1"/>
    </reaction>
</comment>